<feature type="non-terminal residue" evidence="1">
    <location>
        <position position="108"/>
    </location>
</feature>
<gene>
    <name evidence="1" type="ORF">MHBO_004838</name>
</gene>
<keyword evidence="2" id="KW-1185">Reference proteome</keyword>
<feature type="non-terminal residue" evidence="1">
    <location>
        <position position="1"/>
    </location>
</feature>
<sequence length="108" mass="12102">KVCVIYLVVVAVMRHKCILIKWKNKIRVQYRFIIIVQHRVQMLDISSPDTNCIFGLGRDSQNDTLSTVSSQQSSSTSTISNIHDALGISLDGTYTPDTDTFGQKQSPE</sequence>
<accession>A0ABV2AUD9</accession>
<proteinExistence type="predicted"/>
<evidence type="ECO:0000313" key="2">
    <source>
        <dbReference type="Proteomes" id="UP001439008"/>
    </source>
</evidence>
<protein>
    <submittedName>
        <fullName evidence="1">Uncharacterized protein</fullName>
    </submittedName>
</protein>
<comment type="caution">
    <text evidence="1">The sequence shown here is derived from an EMBL/GenBank/DDBJ whole genome shotgun (WGS) entry which is preliminary data.</text>
</comment>
<evidence type="ECO:0000313" key="1">
    <source>
        <dbReference type="EMBL" id="MES1923290.1"/>
    </source>
</evidence>
<dbReference type="EMBL" id="JBDODL010005457">
    <property type="protein sequence ID" value="MES1923290.1"/>
    <property type="molecule type" value="Genomic_DNA"/>
</dbReference>
<organism evidence="1 2">
    <name type="scientific">Bonamia ostreae</name>
    <dbReference type="NCBI Taxonomy" id="126728"/>
    <lineage>
        <taxon>Eukaryota</taxon>
        <taxon>Sar</taxon>
        <taxon>Rhizaria</taxon>
        <taxon>Endomyxa</taxon>
        <taxon>Ascetosporea</taxon>
        <taxon>Haplosporida</taxon>
        <taxon>Bonamia</taxon>
    </lineage>
</organism>
<dbReference type="Proteomes" id="UP001439008">
    <property type="component" value="Unassembled WGS sequence"/>
</dbReference>
<name>A0ABV2AUD9_9EUKA</name>
<reference evidence="1 2" key="1">
    <citation type="journal article" date="2024" name="BMC Biol.">
        <title>Comparative genomics of Ascetosporea gives new insight into the evolutionary basis for animal parasitism in Rhizaria.</title>
        <authorList>
            <person name="Hiltunen Thoren M."/>
            <person name="Onut-Brannstrom I."/>
            <person name="Alfjorden A."/>
            <person name="Peckova H."/>
            <person name="Swords F."/>
            <person name="Hooper C."/>
            <person name="Holzer A.S."/>
            <person name="Bass D."/>
            <person name="Burki F."/>
        </authorList>
    </citation>
    <scope>NUCLEOTIDE SEQUENCE [LARGE SCALE GENOMIC DNA]</scope>
    <source>
        <strain evidence="1">20-A016</strain>
    </source>
</reference>